<dbReference type="ExpressionAtlas" id="R7W9D6">
    <property type="expression patterns" value="baseline"/>
</dbReference>
<dbReference type="Pfam" id="PF12937">
    <property type="entry name" value="F-box-like"/>
    <property type="match status" value="1"/>
</dbReference>
<dbReference type="InterPro" id="IPR001810">
    <property type="entry name" value="F-box_dom"/>
</dbReference>
<dbReference type="SUPFAM" id="SSF81383">
    <property type="entry name" value="F-box domain"/>
    <property type="match status" value="1"/>
</dbReference>
<name>R7W9D6_AEGTA</name>
<evidence type="ECO:0000259" key="1">
    <source>
        <dbReference type="Pfam" id="PF12937"/>
    </source>
</evidence>
<organism evidence="3">
    <name type="scientific">Aegilops tauschii</name>
    <name type="common">Tausch's goatgrass</name>
    <name type="synonym">Aegilops squarrosa</name>
    <dbReference type="NCBI Taxonomy" id="37682"/>
    <lineage>
        <taxon>Eukaryota</taxon>
        <taxon>Viridiplantae</taxon>
        <taxon>Streptophyta</taxon>
        <taxon>Embryophyta</taxon>
        <taxon>Tracheophyta</taxon>
        <taxon>Spermatophyta</taxon>
        <taxon>Magnoliopsida</taxon>
        <taxon>Liliopsida</taxon>
        <taxon>Poales</taxon>
        <taxon>Poaceae</taxon>
        <taxon>BOP clade</taxon>
        <taxon>Pooideae</taxon>
        <taxon>Triticodae</taxon>
        <taxon>Triticeae</taxon>
        <taxon>Triticinae</taxon>
        <taxon>Aegilops</taxon>
    </lineage>
</organism>
<proteinExistence type="predicted"/>
<reference evidence="3" key="1">
    <citation type="submission" date="2015-06" db="UniProtKB">
        <authorList>
            <consortium name="EnsemblPlants"/>
        </authorList>
    </citation>
    <scope>IDENTIFICATION</scope>
</reference>
<dbReference type="Pfam" id="PF24523">
    <property type="entry name" value="DUF7595"/>
    <property type="match status" value="1"/>
</dbReference>
<dbReference type="InterPro" id="IPR056016">
    <property type="entry name" value="DUF7595"/>
</dbReference>
<dbReference type="Gene3D" id="1.20.1280.50">
    <property type="match status" value="1"/>
</dbReference>
<accession>R7W9D6</accession>
<evidence type="ECO:0000259" key="2">
    <source>
        <dbReference type="Pfam" id="PF24523"/>
    </source>
</evidence>
<protein>
    <submittedName>
        <fullName evidence="3">Uncharacterized protein</fullName>
    </submittedName>
</protein>
<feature type="domain" description="F-box" evidence="1">
    <location>
        <begin position="71"/>
        <end position="109"/>
    </location>
</feature>
<dbReference type="PANTHER" id="PTHR35828:SF15">
    <property type="entry name" value="F-BOX DOMAIN-CONTAINING PROTEIN"/>
    <property type="match status" value="1"/>
</dbReference>
<dbReference type="PANTHER" id="PTHR35828">
    <property type="entry name" value="OS08G0203800 PROTEIN-RELATED"/>
    <property type="match status" value="1"/>
</dbReference>
<dbReference type="AlphaFoldDB" id="R7W9D6"/>
<dbReference type="InterPro" id="IPR036047">
    <property type="entry name" value="F-box-like_dom_sf"/>
</dbReference>
<feature type="domain" description="DUF7595" evidence="2">
    <location>
        <begin position="235"/>
        <end position="394"/>
    </location>
</feature>
<sequence>MGRVMAGPSKGSSVVARLKQQRHVETPLLIARPLSLVLSPDTDAHWRKRGGGGGGGSGQGRQMEDDYAAPHLPTDIMYKIPTHISDPASLARLASSCKFWRDLIKDPTFLDRLRRQHRDHGFTPSLLLGFFLQEKKRSSPDLWKYHIDKTCCLAPSFVPISELSRFVGSKSARNAIEPLSLETFIPGLGASLNFYKPFASQDNFLVLCRQLKVDNGQDMKDVLCVRNPLTATASGSVIHWLCGTLEQMSLTHVATLHIENMGLSYLELPPEAKHIKIPVLANSADGGILLLFMQGLEMSLWKHTSALGSDSSSSWVLSERIDMSSSLPQRVATLGSRAKVRLEMFGGKSGVVVVRVVGEGLFLFSLSDGSMREIDSAHVTKDYFLCPYEIDWLSCLAITNLVVDGSLSQDVERKKAQDRWRTLMRMNLVTNGAS</sequence>
<evidence type="ECO:0000313" key="3">
    <source>
        <dbReference type="EnsemblPlants" id="EMT18113"/>
    </source>
</evidence>
<dbReference type="EnsemblPlants" id="EMT18113">
    <property type="protein sequence ID" value="EMT18113"/>
    <property type="gene ID" value="F775_20408"/>
</dbReference>